<dbReference type="SUPFAM" id="SSF82185">
    <property type="entry name" value="Histone H3 K4-specific methyltransferase SET7/9 N-terminal domain"/>
    <property type="match status" value="2"/>
</dbReference>
<evidence type="ECO:0000313" key="4">
    <source>
        <dbReference type="Proteomes" id="UP000201566"/>
    </source>
</evidence>
<dbReference type="Pfam" id="PF02493">
    <property type="entry name" value="MORN"/>
    <property type="match status" value="7"/>
</dbReference>
<dbReference type="Pfam" id="PF12937">
    <property type="entry name" value="F-box-like"/>
    <property type="match status" value="1"/>
</dbReference>
<evidence type="ECO:0000256" key="1">
    <source>
        <dbReference type="ARBA" id="ARBA00022737"/>
    </source>
</evidence>
<dbReference type="PANTHER" id="PTHR23084:SF263">
    <property type="entry name" value="MORN REPEAT-CONTAINING PROTEIN 1"/>
    <property type="match status" value="1"/>
</dbReference>
<dbReference type="InterPro" id="IPR001810">
    <property type="entry name" value="F-box_dom"/>
</dbReference>
<dbReference type="PANTHER" id="PTHR23084">
    <property type="entry name" value="PHOSPHATIDYLINOSITOL-4-PHOSPHATE 5-KINASE RELATED"/>
    <property type="match status" value="1"/>
</dbReference>
<name>S4VXR0_9VIRU</name>
<dbReference type="SMART" id="SM00698">
    <property type="entry name" value="MORN"/>
    <property type="match status" value="7"/>
</dbReference>
<proteinExistence type="predicted"/>
<evidence type="ECO:0000259" key="2">
    <source>
        <dbReference type="Pfam" id="PF12937"/>
    </source>
</evidence>
<accession>S4VXR0</accession>
<dbReference type="InterPro" id="IPR036047">
    <property type="entry name" value="F-box-like_dom_sf"/>
</dbReference>
<dbReference type="EMBL" id="KC977570">
    <property type="protein sequence ID" value="AGO82679.1"/>
    <property type="molecule type" value="Genomic_DNA"/>
</dbReference>
<dbReference type="FunFam" id="2.20.110.10:FF:000002">
    <property type="entry name" value="Phosphatidylinositol 4-phosphate 5-kinase 8"/>
    <property type="match status" value="1"/>
</dbReference>
<evidence type="ECO:0000313" key="3">
    <source>
        <dbReference type="EMBL" id="AGO82679.1"/>
    </source>
</evidence>
<reference evidence="3 4" key="1">
    <citation type="journal article" date="2013" name="Science">
        <title>Pandoraviruses: amoeba viruses with genomes up to 2.5 Mb reaching that of parasitic eukaryotes.</title>
        <authorList>
            <person name="Philippe N."/>
            <person name="Legendre M."/>
            <person name="Doutre G."/>
            <person name="Coute Y."/>
            <person name="Poirot O."/>
            <person name="Lescot M."/>
            <person name="Arslan D."/>
            <person name="Seltzer V."/>
            <person name="Bertaux L."/>
            <person name="Bruley C."/>
            <person name="Garin J."/>
            <person name="Claverie J.M."/>
            <person name="Abergel C."/>
        </authorList>
    </citation>
    <scope>NUCLEOTIDE SEQUENCE [LARGE SCALE GENOMIC DNA]</scope>
    <source>
        <strain evidence="3">Melbourne</strain>
    </source>
</reference>
<dbReference type="Gene3D" id="2.20.110.10">
    <property type="entry name" value="Histone H3 K4-specific methyltransferase SET7/9 N-terminal domain"/>
    <property type="match status" value="3"/>
</dbReference>
<sequence length="349" mass="38827">MAMKPCGGSVWGPPKDGPAADIVFRFDLLPDELVMAVLKWAPDGATVDAWSLTSRRHYVLGADPALWRHLYKRHSGPLLHRHFQRWGKDWRWVYRARSCNGRAGRARVGEVDVLLNGKHGTYWGDLVDGRPHGYGAMLIAPLKESSRDGRHGQGVQPPAQPKLDCYEGEWNEGIISGYGICRWSCGMRYEGEYKDNARDGYGVVTWPSGARYEGERKNGRRHGRGTHIWASGNRYSGQWADNKMHGHGTYRWADGAQYEGQHASDRLAGRGTMTYLDGSVYDGEWLRGRKHGEGAHTYSDGLIAWERWTQGVLNSAVVLAHRTQDPPCDGATDPGSPLCEACVAARSGL</sequence>
<organism evidence="3 4">
    <name type="scientific">Pandoravirus dulcis</name>
    <dbReference type="NCBI Taxonomy" id="1349409"/>
    <lineage>
        <taxon>Viruses</taxon>
        <taxon>Pandoravirus</taxon>
    </lineage>
</organism>
<dbReference type="KEGG" id="vg:16512248"/>
<dbReference type="RefSeq" id="YP_008319348.1">
    <property type="nucleotide sequence ID" value="NC_021858.1"/>
</dbReference>
<gene>
    <name evidence="3" type="ORF">pdul_cds_564</name>
</gene>
<feature type="domain" description="F-box" evidence="2">
    <location>
        <begin position="27"/>
        <end position="72"/>
    </location>
</feature>
<dbReference type="SUPFAM" id="SSF81383">
    <property type="entry name" value="F-box domain"/>
    <property type="match status" value="1"/>
</dbReference>
<dbReference type="GeneID" id="16512248"/>
<dbReference type="InterPro" id="IPR003409">
    <property type="entry name" value="MORN"/>
</dbReference>
<dbReference type="Proteomes" id="UP000201566">
    <property type="component" value="Segment"/>
</dbReference>
<dbReference type="Gene3D" id="1.20.1280.50">
    <property type="match status" value="1"/>
</dbReference>
<protein>
    <submittedName>
        <fullName evidence="3">Morn repeat domain containing protein</fullName>
    </submittedName>
</protein>
<keyword evidence="1" id="KW-0677">Repeat</keyword>